<comment type="caution">
    <text evidence="3">The sequence shown here is derived from an EMBL/GenBank/DDBJ whole genome shotgun (WGS) entry which is preliminary data.</text>
</comment>
<evidence type="ECO:0000313" key="3">
    <source>
        <dbReference type="EMBL" id="GAA1155527.1"/>
    </source>
</evidence>
<feature type="compositionally biased region" description="Basic and acidic residues" evidence="1">
    <location>
        <begin position="1"/>
        <end position="10"/>
    </location>
</feature>
<feature type="transmembrane region" description="Helical" evidence="2">
    <location>
        <begin position="37"/>
        <end position="59"/>
    </location>
</feature>
<evidence type="ECO:0000313" key="4">
    <source>
        <dbReference type="Proteomes" id="UP001499979"/>
    </source>
</evidence>
<feature type="region of interest" description="Disordered" evidence="1">
    <location>
        <begin position="1"/>
        <end position="26"/>
    </location>
</feature>
<dbReference type="RefSeq" id="WP_343909117.1">
    <property type="nucleotide sequence ID" value="NZ_BAAAJE010000021.1"/>
</dbReference>
<evidence type="ECO:0000256" key="1">
    <source>
        <dbReference type="SAM" id="MobiDB-lite"/>
    </source>
</evidence>
<keyword evidence="2" id="KW-0812">Transmembrane</keyword>
<evidence type="ECO:0008006" key="5">
    <source>
        <dbReference type="Google" id="ProtNLM"/>
    </source>
</evidence>
<dbReference type="EMBL" id="BAAAJE010000021">
    <property type="protein sequence ID" value="GAA1155527.1"/>
    <property type="molecule type" value="Genomic_DNA"/>
</dbReference>
<feature type="transmembrane region" description="Helical" evidence="2">
    <location>
        <begin position="417"/>
        <end position="435"/>
    </location>
</feature>
<evidence type="ECO:0000256" key="2">
    <source>
        <dbReference type="SAM" id="Phobius"/>
    </source>
</evidence>
<name>A0ABP4F423_9ACTN</name>
<proteinExistence type="predicted"/>
<dbReference type="Proteomes" id="UP001499979">
    <property type="component" value="Unassembled WGS sequence"/>
</dbReference>
<keyword evidence="4" id="KW-1185">Reference proteome</keyword>
<accession>A0ABP4F423</accession>
<reference evidence="4" key="1">
    <citation type="journal article" date="2019" name="Int. J. Syst. Evol. Microbiol.">
        <title>The Global Catalogue of Microorganisms (GCM) 10K type strain sequencing project: providing services to taxonomists for standard genome sequencing and annotation.</title>
        <authorList>
            <consortium name="The Broad Institute Genomics Platform"/>
            <consortium name="The Broad Institute Genome Sequencing Center for Infectious Disease"/>
            <person name="Wu L."/>
            <person name="Ma J."/>
        </authorList>
    </citation>
    <scope>NUCLEOTIDE SEQUENCE [LARGE SCALE GENOMIC DNA]</scope>
    <source>
        <strain evidence="4">JCM 11813</strain>
    </source>
</reference>
<protein>
    <recommendedName>
        <fullName evidence="5">WD40 repeat domain-containing protein</fullName>
    </recommendedName>
</protein>
<organism evidence="3 4">
    <name type="scientific">Nocardioides aquiterrae</name>
    <dbReference type="NCBI Taxonomy" id="203799"/>
    <lineage>
        <taxon>Bacteria</taxon>
        <taxon>Bacillati</taxon>
        <taxon>Actinomycetota</taxon>
        <taxon>Actinomycetes</taxon>
        <taxon>Propionibacteriales</taxon>
        <taxon>Nocardioidaceae</taxon>
        <taxon>Nocardioides</taxon>
    </lineage>
</organism>
<gene>
    <name evidence="3" type="ORF">GCM10009606_37130</name>
</gene>
<keyword evidence="2" id="KW-1133">Transmembrane helix</keyword>
<sequence length="441" mass="46430">MTTLHDRLADLADDAPPGGPAPGLWERGRRYHRQRRAGTLVIAAAVVLGLIALGSLDWWRARPEPMPANGAPALPQRIWMPSPWLPGTDETGPLGQLAALQPAARRSWTAVHDGVAGVSATTGEYAFLDLPDLVLTGLPGIALAPDGGHVAYWYSGETAKSPNSATGPVVGLAVYDTSTGAVVRHPVETDHGVDPVSLSWADPARVVYAYYQWAGGDADSDMERSSGRDPSGLRVWAPSSGRDDPVRSPGGADDVEASTAHGQVLVGSGGSAIVDVDRPDHAVRFTVPNHGFGNTTAIDDHGTWIAWPHGSSNPGPIAYGRIVEGERVDYQEVPGTRRAFSVRAWLDRHHVAAVQRVGGGIGPSALFSIDVRTGTSTEILRYPLDTYGTTTLLATDLIGAPTAERPAPPTPLDPRKVAGGAVAVVLGGLGALVLWRRRVRA</sequence>
<feature type="region of interest" description="Disordered" evidence="1">
    <location>
        <begin position="218"/>
        <end position="255"/>
    </location>
</feature>
<dbReference type="SUPFAM" id="SSF69322">
    <property type="entry name" value="Tricorn protease domain 2"/>
    <property type="match status" value="1"/>
</dbReference>
<keyword evidence="2" id="KW-0472">Membrane</keyword>